<name>A0ACB7T7Q2_HYAAI</name>
<dbReference type="Proteomes" id="UP000821845">
    <property type="component" value="Chromosome 10"/>
</dbReference>
<protein>
    <submittedName>
        <fullName evidence="1">Uncharacterized protein</fullName>
    </submittedName>
</protein>
<proteinExistence type="predicted"/>
<gene>
    <name evidence="1" type="ORF">HPB50_016012</name>
</gene>
<dbReference type="EMBL" id="CM023490">
    <property type="protein sequence ID" value="KAH6943108.1"/>
    <property type="molecule type" value="Genomic_DNA"/>
</dbReference>
<evidence type="ECO:0000313" key="2">
    <source>
        <dbReference type="Proteomes" id="UP000821845"/>
    </source>
</evidence>
<keyword evidence="2" id="KW-1185">Reference proteome</keyword>
<comment type="caution">
    <text evidence="1">The sequence shown here is derived from an EMBL/GenBank/DDBJ whole genome shotgun (WGS) entry which is preliminary data.</text>
</comment>
<reference evidence="1" key="1">
    <citation type="submission" date="2020-05" db="EMBL/GenBank/DDBJ databases">
        <title>Large-scale comparative analyses of tick genomes elucidate their genetic diversity and vector capacities.</title>
        <authorList>
            <person name="Jia N."/>
            <person name="Wang J."/>
            <person name="Shi W."/>
            <person name="Du L."/>
            <person name="Sun Y."/>
            <person name="Zhan W."/>
            <person name="Jiang J."/>
            <person name="Wang Q."/>
            <person name="Zhang B."/>
            <person name="Ji P."/>
            <person name="Sakyi L.B."/>
            <person name="Cui X."/>
            <person name="Yuan T."/>
            <person name="Jiang B."/>
            <person name="Yang W."/>
            <person name="Lam T.T.-Y."/>
            <person name="Chang Q."/>
            <person name="Ding S."/>
            <person name="Wang X."/>
            <person name="Zhu J."/>
            <person name="Ruan X."/>
            <person name="Zhao L."/>
            <person name="Wei J."/>
            <person name="Que T."/>
            <person name="Du C."/>
            <person name="Cheng J."/>
            <person name="Dai P."/>
            <person name="Han X."/>
            <person name="Huang E."/>
            <person name="Gao Y."/>
            <person name="Liu J."/>
            <person name="Shao H."/>
            <person name="Ye R."/>
            <person name="Li L."/>
            <person name="Wei W."/>
            <person name="Wang X."/>
            <person name="Wang C."/>
            <person name="Yang T."/>
            <person name="Huo Q."/>
            <person name="Li W."/>
            <person name="Guo W."/>
            <person name="Chen H."/>
            <person name="Zhou L."/>
            <person name="Ni X."/>
            <person name="Tian J."/>
            <person name="Zhou Y."/>
            <person name="Sheng Y."/>
            <person name="Liu T."/>
            <person name="Pan Y."/>
            <person name="Xia L."/>
            <person name="Li J."/>
            <person name="Zhao F."/>
            <person name="Cao W."/>
        </authorList>
    </citation>
    <scope>NUCLEOTIDE SEQUENCE</scope>
    <source>
        <strain evidence="1">Hyas-2018</strain>
    </source>
</reference>
<accession>A0ACB7T7Q2</accession>
<evidence type="ECO:0000313" key="1">
    <source>
        <dbReference type="EMBL" id="KAH6943108.1"/>
    </source>
</evidence>
<sequence length="195" mass="21909">MSNAIAVDMSTGVRDSPLLTMKIAVFGVDKAVRDTLCDRLAKLSEWAEFRPCTSNSFESLELLPEAPSIQNNFLCVLILDITSSASCMSVNTWLESLRSQSCSSRVCVVVYNAHKVAEYALPPYYIRNMRKQEPRITFLFHGPDEEKWQSLVAAILRWGEIAAGLRGNVTVQYLRSVLQRPNAYELKANCTVIEK</sequence>
<organism evidence="1 2">
    <name type="scientific">Hyalomma asiaticum</name>
    <name type="common">Tick</name>
    <dbReference type="NCBI Taxonomy" id="266040"/>
    <lineage>
        <taxon>Eukaryota</taxon>
        <taxon>Metazoa</taxon>
        <taxon>Ecdysozoa</taxon>
        <taxon>Arthropoda</taxon>
        <taxon>Chelicerata</taxon>
        <taxon>Arachnida</taxon>
        <taxon>Acari</taxon>
        <taxon>Parasitiformes</taxon>
        <taxon>Ixodida</taxon>
        <taxon>Ixodoidea</taxon>
        <taxon>Ixodidae</taxon>
        <taxon>Hyalomminae</taxon>
        <taxon>Hyalomma</taxon>
    </lineage>
</organism>